<evidence type="ECO:0000313" key="1">
    <source>
        <dbReference type="EMBL" id="GAF70840.1"/>
    </source>
</evidence>
<name>X0T448_9ZZZZ</name>
<sequence length="92" mass="10110">HSGDGSGRCAKEWDNCRGWLGCFEKEPPGMENPLFQMENVILSPHSAALTKEVVAKLAEGAAKNVLNVLENKPPSYSINWEEVQAKTGKKKN</sequence>
<dbReference type="SUPFAM" id="SSF51735">
    <property type="entry name" value="NAD(P)-binding Rossmann-fold domains"/>
    <property type="match status" value="1"/>
</dbReference>
<gene>
    <name evidence="1" type="ORF">S01H1_02729</name>
</gene>
<organism evidence="1">
    <name type="scientific">marine sediment metagenome</name>
    <dbReference type="NCBI Taxonomy" id="412755"/>
    <lineage>
        <taxon>unclassified sequences</taxon>
        <taxon>metagenomes</taxon>
        <taxon>ecological metagenomes</taxon>
    </lineage>
</organism>
<dbReference type="AlphaFoldDB" id="X0T448"/>
<dbReference type="Gene3D" id="3.40.50.720">
    <property type="entry name" value="NAD(P)-binding Rossmann-like Domain"/>
    <property type="match status" value="2"/>
</dbReference>
<comment type="caution">
    <text evidence="1">The sequence shown here is derived from an EMBL/GenBank/DDBJ whole genome shotgun (WGS) entry which is preliminary data.</text>
</comment>
<reference evidence="1" key="1">
    <citation type="journal article" date="2014" name="Front. Microbiol.">
        <title>High frequency of phylogenetically diverse reductive dehalogenase-homologous genes in deep subseafloor sedimentary metagenomes.</title>
        <authorList>
            <person name="Kawai M."/>
            <person name="Futagami T."/>
            <person name="Toyoda A."/>
            <person name="Takaki Y."/>
            <person name="Nishi S."/>
            <person name="Hori S."/>
            <person name="Arai W."/>
            <person name="Tsubouchi T."/>
            <person name="Morono Y."/>
            <person name="Uchiyama I."/>
            <person name="Ito T."/>
            <person name="Fujiyama A."/>
            <person name="Inagaki F."/>
            <person name="Takami H."/>
        </authorList>
    </citation>
    <scope>NUCLEOTIDE SEQUENCE</scope>
    <source>
        <strain evidence="1">Expedition CK06-06</strain>
    </source>
</reference>
<dbReference type="InterPro" id="IPR036291">
    <property type="entry name" value="NAD(P)-bd_dom_sf"/>
</dbReference>
<evidence type="ECO:0008006" key="2">
    <source>
        <dbReference type="Google" id="ProtNLM"/>
    </source>
</evidence>
<protein>
    <recommendedName>
        <fullName evidence="2">D-isomer specific 2-hydroxyacid dehydrogenase NAD-binding domain-containing protein</fullName>
    </recommendedName>
</protein>
<feature type="non-terminal residue" evidence="1">
    <location>
        <position position="1"/>
    </location>
</feature>
<accession>X0T448</accession>
<proteinExistence type="predicted"/>
<dbReference type="EMBL" id="BARS01001365">
    <property type="protein sequence ID" value="GAF70840.1"/>
    <property type="molecule type" value="Genomic_DNA"/>
</dbReference>